<feature type="region of interest" description="Disordered" evidence="1">
    <location>
        <begin position="1"/>
        <end position="45"/>
    </location>
</feature>
<protein>
    <submittedName>
        <fullName evidence="2">Uncharacterized protein</fullName>
    </submittedName>
</protein>
<evidence type="ECO:0000313" key="3">
    <source>
        <dbReference type="Proteomes" id="UP000663760"/>
    </source>
</evidence>
<name>A0A7I8JZ08_SPIIN</name>
<feature type="compositionally biased region" description="Basic residues" evidence="1">
    <location>
        <begin position="27"/>
        <end position="36"/>
    </location>
</feature>
<accession>A0A7I8JZ08</accession>
<evidence type="ECO:0000256" key="1">
    <source>
        <dbReference type="SAM" id="MobiDB-lite"/>
    </source>
</evidence>
<keyword evidence="3" id="KW-1185">Reference proteome</keyword>
<reference evidence="2" key="1">
    <citation type="submission" date="2020-02" db="EMBL/GenBank/DDBJ databases">
        <authorList>
            <person name="Scholz U."/>
            <person name="Mascher M."/>
            <person name="Fiebig A."/>
        </authorList>
    </citation>
    <scope>NUCLEOTIDE SEQUENCE</scope>
</reference>
<sequence length="184" mass="20593">MGGGEGSGPVYALNSPRARSRPTAGPVRRRRFSPRRVRQERETQATIRSNWAPSKVWPNCQPEGPLLCQFWPQFRDMACQPEPEPLTETAWTSPAPPTLVMRTRLNCGSPFSPPEGHWHYPRAVLRNLQEGGLGKVEVLQRRVAPATVVVGQREVGRAEQEPQLSPLLKRAVLSAAVFVPYPWL</sequence>
<organism evidence="2 3">
    <name type="scientific">Spirodela intermedia</name>
    <name type="common">Intermediate duckweed</name>
    <dbReference type="NCBI Taxonomy" id="51605"/>
    <lineage>
        <taxon>Eukaryota</taxon>
        <taxon>Viridiplantae</taxon>
        <taxon>Streptophyta</taxon>
        <taxon>Embryophyta</taxon>
        <taxon>Tracheophyta</taxon>
        <taxon>Spermatophyta</taxon>
        <taxon>Magnoliopsida</taxon>
        <taxon>Liliopsida</taxon>
        <taxon>Araceae</taxon>
        <taxon>Lemnoideae</taxon>
        <taxon>Spirodela</taxon>
    </lineage>
</organism>
<dbReference type="EMBL" id="LR746264">
    <property type="protein sequence ID" value="CAA7389270.1"/>
    <property type="molecule type" value="Genomic_DNA"/>
</dbReference>
<proteinExistence type="predicted"/>
<dbReference type="AlphaFoldDB" id="A0A7I8JZ08"/>
<gene>
    <name evidence="2" type="ORF">SI8410_01001348</name>
</gene>
<evidence type="ECO:0000313" key="2">
    <source>
        <dbReference type="EMBL" id="CAA7389270.1"/>
    </source>
</evidence>
<dbReference type="Proteomes" id="UP000663760">
    <property type="component" value="Chromosome 1"/>
</dbReference>